<keyword evidence="5" id="KW-0378">Hydrolase</keyword>
<dbReference type="CDD" id="cd08662">
    <property type="entry name" value="M13"/>
    <property type="match status" value="1"/>
</dbReference>
<dbReference type="GO" id="GO:0005886">
    <property type="term" value="C:plasma membrane"/>
    <property type="evidence" value="ECO:0007669"/>
    <property type="project" value="TreeGrafter"/>
</dbReference>
<dbReference type="PROSITE" id="PS51885">
    <property type="entry name" value="NEPRILYSIN"/>
    <property type="match status" value="1"/>
</dbReference>
<evidence type="ECO:0000256" key="7">
    <source>
        <dbReference type="ARBA" id="ARBA00023049"/>
    </source>
</evidence>
<keyword evidence="3" id="KW-0645">Protease</keyword>
<feature type="domain" description="Peptidase M13 C-terminal" evidence="8">
    <location>
        <begin position="302"/>
        <end position="400"/>
    </location>
</feature>
<dbReference type="Gene3D" id="3.40.390.10">
    <property type="entry name" value="Collagenase (Catalytic Domain)"/>
    <property type="match status" value="1"/>
</dbReference>
<accession>A0A0C2DIU5</accession>
<dbReference type="MEROPS" id="M13.A19"/>
<evidence type="ECO:0000313" key="10">
    <source>
        <dbReference type="EMBL" id="KIH62402.1"/>
    </source>
</evidence>
<dbReference type="PANTHER" id="PTHR11733">
    <property type="entry name" value="ZINC METALLOPROTEASE FAMILY M13 NEPRILYSIN-RELATED"/>
    <property type="match status" value="1"/>
</dbReference>
<evidence type="ECO:0000256" key="6">
    <source>
        <dbReference type="ARBA" id="ARBA00022833"/>
    </source>
</evidence>
<dbReference type="Gene3D" id="1.10.1380.10">
    <property type="entry name" value="Neutral endopeptidase , domain2"/>
    <property type="match status" value="1"/>
</dbReference>
<proteinExistence type="inferred from homology"/>
<dbReference type="SUPFAM" id="SSF55486">
    <property type="entry name" value="Metalloproteases ('zincins'), catalytic domain"/>
    <property type="match status" value="1"/>
</dbReference>
<evidence type="ECO:0000256" key="1">
    <source>
        <dbReference type="ARBA" id="ARBA00001947"/>
    </source>
</evidence>
<feature type="domain" description="Peptidase M13 N-terminal" evidence="9">
    <location>
        <begin position="9"/>
        <end position="240"/>
    </location>
</feature>
<dbReference type="GO" id="GO:0046872">
    <property type="term" value="F:metal ion binding"/>
    <property type="evidence" value="ECO:0007669"/>
    <property type="project" value="UniProtKB-KW"/>
</dbReference>
<dbReference type="GO" id="GO:0016485">
    <property type="term" value="P:protein processing"/>
    <property type="evidence" value="ECO:0007669"/>
    <property type="project" value="TreeGrafter"/>
</dbReference>
<evidence type="ECO:0000259" key="8">
    <source>
        <dbReference type="Pfam" id="PF01431"/>
    </source>
</evidence>
<dbReference type="PANTHER" id="PTHR11733:SF240">
    <property type="entry name" value="GH14155P-RELATED"/>
    <property type="match status" value="1"/>
</dbReference>
<dbReference type="AlphaFoldDB" id="A0A0C2DIU5"/>
<protein>
    <submittedName>
        <fullName evidence="10">Peptidase family M13</fullName>
    </submittedName>
</protein>
<keyword evidence="4" id="KW-0479">Metal-binding</keyword>
<dbReference type="Pfam" id="PF05649">
    <property type="entry name" value="Peptidase_M13_N"/>
    <property type="match status" value="1"/>
</dbReference>
<dbReference type="Pfam" id="PF01431">
    <property type="entry name" value="Peptidase_M13"/>
    <property type="match status" value="1"/>
</dbReference>
<dbReference type="EMBL" id="KN729328">
    <property type="protein sequence ID" value="KIH62402.1"/>
    <property type="molecule type" value="Genomic_DNA"/>
</dbReference>
<dbReference type="GO" id="GO:0004222">
    <property type="term" value="F:metalloendopeptidase activity"/>
    <property type="evidence" value="ECO:0007669"/>
    <property type="project" value="InterPro"/>
</dbReference>
<dbReference type="OrthoDB" id="6475849at2759"/>
<keyword evidence="11" id="KW-1185">Reference proteome</keyword>
<dbReference type="PRINTS" id="PR00786">
    <property type="entry name" value="NEPRILYSIN"/>
</dbReference>
<sequence length="409" mass="46258">MSMSQCHSSSDDNTRKVVERLFNPMTLLQMKQKYASIDWPMLLSEATQLSPNVTKRLLNDSNYQYVVMEPEMLKLLSDALGESSSFVSPRTLVNYIYSQLLFAYSSFLPIPMAFQESNNNLTILELVGSSTRRPRPRPLPIWRGTPTYRQQQYDDTQMAQLSCAAESVHAMMYANGRLFIDKVYPTQKSREELRENVGKMISGVLVGFRSMIDQLSWMTPASKVGAYKKIDNLVKNIGYPDWITDDQKLIEYYEGLGIQIGKDDYFAILQKVMTWRIVEGWNLLFNRTADRADFPAPLGDVNAWYQVAYEPQSNSITIPASILQAPFYDPTLPTAVNFGALGLIVGHELTHGFDDFGVQWDGIGALNGWMDDSSEVGFRRMADCVVEEYGKFCPLNKTEHGDAACVDAL</sequence>
<evidence type="ECO:0000256" key="5">
    <source>
        <dbReference type="ARBA" id="ARBA00022801"/>
    </source>
</evidence>
<keyword evidence="7" id="KW-0482">Metalloprotease</keyword>
<evidence type="ECO:0000256" key="4">
    <source>
        <dbReference type="ARBA" id="ARBA00022723"/>
    </source>
</evidence>
<keyword evidence="6" id="KW-0862">Zinc</keyword>
<reference evidence="10 11" key="1">
    <citation type="submission" date="2013-12" db="EMBL/GenBank/DDBJ databases">
        <title>Draft genome of the parsitic nematode Ancylostoma duodenale.</title>
        <authorList>
            <person name="Mitreva M."/>
        </authorList>
    </citation>
    <scope>NUCLEOTIDE SEQUENCE [LARGE SCALE GENOMIC DNA]</scope>
    <source>
        <strain evidence="10 11">Zhejiang</strain>
    </source>
</reference>
<dbReference type="InterPro" id="IPR018497">
    <property type="entry name" value="Peptidase_M13_C"/>
</dbReference>
<dbReference type="Proteomes" id="UP000054047">
    <property type="component" value="Unassembled WGS sequence"/>
</dbReference>
<comment type="similarity">
    <text evidence="2">Belongs to the peptidase M13 family.</text>
</comment>
<organism evidence="10 11">
    <name type="scientific">Ancylostoma duodenale</name>
    <dbReference type="NCBI Taxonomy" id="51022"/>
    <lineage>
        <taxon>Eukaryota</taxon>
        <taxon>Metazoa</taxon>
        <taxon>Ecdysozoa</taxon>
        <taxon>Nematoda</taxon>
        <taxon>Chromadorea</taxon>
        <taxon>Rhabditida</taxon>
        <taxon>Rhabditina</taxon>
        <taxon>Rhabditomorpha</taxon>
        <taxon>Strongyloidea</taxon>
        <taxon>Ancylostomatidae</taxon>
        <taxon>Ancylostomatinae</taxon>
        <taxon>Ancylostoma</taxon>
    </lineage>
</organism>
<dbReference type="InterPro" id="IPR024079">
    <property type="entry name" value="MetalloPept_cat_dom_sf"/>
</dbReference>
<evidence type="ECO:0000256" key="3">
    <source>
        <dbReference type="ARBA" id="ARBA00022670"/>
    </source>
</evidence>
<comment type="cofactor">
    <cofactor evidence="1">
        <name>Zn(2+)</name>
        <dbReference type="ChEBI" id="CHEBI:29105"/>
    </cofactor>
</comment>
<name>A0A0C2DIU5_9BILA</name>
<dbReference type="InterPro" id="IPR008753">
    <property type="entry name" value="Peptidase_M13_N"/>
</dbReference>
<evidence type="ECO:0000259" key="9">
    <source>
        <dbReference type="Pfam" id="PF05649"/>
    </source>
</evidence>
<dbReference type="InterPro" id="IPR042089">
    <property type="entry name" value="Peptidase_M13_dom_2"/>
</dbReference>
<gene>
    <name evidence="10" type="ORF">ANCDUO_07316</name>
</gene>
<evidence type="ECO:0000313" key="11">
    <source>
        <dbReference type="Proteomes" id="UP000054047"/>
    </source>
</evidence>
<evidence type="ECO:0000256" key="2">
    <source>
        <dbReference type="ARBA" id="ARBA00007357"/>
    </source>
</evidence>
<dbReference type="InterPro" id="IPR000718">
    <property type="entry name" value="Peptidase_M13"/>
</dbReference>